<dbReference type="AlphaFoldDB" id="A0A7X2MX32"/>
<feature type="domain" description="Peptidoglycan hydrolase PcsB coiled-coil" evidence="5">
    <location>
        <begin position="123"/>
        <end position="194"/>
    </location>
</feature>
<gene>
    <name evidence="6" type="ORF">FYJ33_04435</name>
</gene>
<feature type="domain" description="M23ase beta-sheet core" evidence="4">
    <location>
        <begin position="339"/>
        <end position="433"/>
    </location>
</feature>
<dbReference type="Pfam" id="PF24568">
    <property type="entry name" value="CC_PcsB"/>
    <property type="match status" value="1"/>
</dbReference>
<dbReference type="CDD" id="cd12797">
    <property type="entry name" value="M23_peptidase"/>
    <property type="match status" value="1"/>
</dbReference>
<name>A0A7X2MX32_9CLOT</name>
<feature type="chain" id="PRO_5039268639" evidence="3">
    <location>
        <begin position="24"/>
        <end position="437"/>
    </location>
</feature>
<feature type="compositionally biased region" description="Basic and acidic residues" evidence="2">
    <location>
        <begin position="43"/>
        <end position="64"/>
    </location>
</feature>
<evidence type="ECO:0000259" key="4">
    <source>
        <dbReference type="Pfam" id="PF01551"/>
    </source>
</evidence>
<comment type="caution">
    <text evidence="6">The sequence shown here is derived from an EMBL/GenBank/DDBJ whole genome shotgun (WGS) entry which is preliminary data.</text>
</comment>
<dbReference type="GO" id="GO:0004222">
    <property type="term" value="F:metalloendopeptidase activity"/>
    <property type="evidence" value="ECO:0007669"/>
    <property type="project" value="TreeGrafter"/>
</dbReference>
<dbReference type="PANTHER" id="PTHR21666:SF289">
    <property type="entry name" value="L-ALA--D-GLU ENDOPEPTIDASE"/>
    <property type="match status" value="1"/>
</dbReference>
<dbReference type="PANTHER" id="PTHR21666">
    <property type="entry name" value="PEPTIDASE-RELATED"/>
    <property type="match status" value="1"/>
</dbReference>
<protein>
    <submittedName>
        <fullName evidence="6">Peptidoglycan DD-metalloendopeptidase family protein</fullName>
    </submittedName>
</protein>
<evidence type="ECO:0000259" key="5">
    <source>
        <dbReference type="Pfam" id="PF24568"/>
    </source>
</evidence>
<dbReference type="SUPFAM" id="SSF51261">
    <property type="entry name" value="Duplicated hybrid motif"/>
    <property type="match status" value="1"/>
</dbReference>
<feature type="compositionally biased region" description="Low complexity" evidence="2">
    <location>
        <begin position="298"/>
        <end position="311"/>
    </location>
</feature>
<proteinExistence type="predicted"/>
<feature type="region of interest" description="Disordered" evidence="2">
    <location>
        <begin position="202"/>
        <end position="224"/>
    </location>
</feature>
<dbReference type="InterPro" id="IPR016047">
    <property type="entry name" value="M23ase_b-sheet_dom"/>
</dbReference>
<organism evidence="6 7">
    <name type="scientific">Inconstantimicrobium porci</name>
    <dbReference type="NCBI Taxonomy" id="2652291"/>
    <lineage>
        <taxon>Bacteria</taxon>
        <taxon>Bacillati</taxon>
        <taxon>Bacillota</taxon>
        <taxon>Clostridia</taxon>
        <taxon>Eubacteriales</taxon>
        <taxon>Clostridiaceae</taxon>
        <taxon>Inconstantimicrobium</taxon>
    </lineage>
</organism>
<keyword evidence="1 3" id="KW-0732">Signal</keyword>
<evidence type="ECO:0000256" key="3">
    <source>
        <dbReference type="SAM" id="SignalP"/>
    </source>
</evidence>
<feature type="region of interest" description="Disordered" evidence="2">
    <location>
        <begin position="40"/>
        <end position="64"/>
    </location>
</feature>
<dbReference type="Pfam" id="PF01551">
    <property type="entry name" value="Peptidase_M23"/>
    <property type="match status" value="1"/>
</dbReference>
<dbReference type="InterPro" id="IPR011055">
    <property type="entry name" value="Dup_hybrid_motif"/>
</dbReference>
<dbReference type="FunFam" id="2.70.70.10:FF:000006">
    <property type="entry name" value="M23 family peptidase"/>
    <property type="match status" value="1"/>
</dbReference>
<dbReference type="Gene3D" id="6.10.250.3150">
    <property type="match status" value="1"/>
</dbReference>
<dbReference type="Proteomes" id="UP000460287">
    <property type="component" value="Unassembled WGS sequence"/>
</dbReference>
<dbReference type="RefSeq" id="WP_154530563.1">
    <property type="nucleotide sequence ID" value="NZ_VULX01000003.1"/>
</dbReference>
<evidence type="ECO:0000256" key="1">
    <source>
        <dbReference type="ARBA" id="ARBA00022729"/>
    </source>
</evidence>
<evidence type="ECO:0000313" key="7">
    <source>
        <dbReference type="Proteomes" id="UP000460287"/>
    </source>
</evidence>
<feature type="signal peptide" evidence="3">
    <location>
        <begin position="1"/>
        <end position="23"/>
    </location>
</feature>
<keyword evidence="7" id="KW-1185">Reference proteome</keyword>
<dbReference type="InterPro" id="IPR057309">
    <property type="entry name" value="PcsB_CC"/>
</dbReference>
<evidence type="ECO:0000256" key="2">
    <source>
        <dbReference type="SAM" id="MobiDB-lite"/>
    </source>
</evidence>
<dbReference type="Gene3D" id="2.70.70.10">
    <property type="entry name" value="Glucose Permease (Domain IIA)"/>
    <property type="match status" value="1"/>
</dbReference>
<evidence type="ECO:0000313" key="6">
    <source>
        <dbReference type="EMBL" id="MSR90683.1"/>
    </source>
</evidence>
<dbReference type="InterPro" id="IPR050570">
    <property type="entry name" value="Cell_wall_metabolism_enzyme"/>
</dbReference>
<reference evidence="6 7" key="1">
    <citation type="submission" date="2019-08" db="EMBL/GenBank/DDBJ databases">
        <title>In-depth cultivation of the pig gut microbiome towards novel bacterial diversity and tailored functional studies.</title>
        <authorList>
            <person name="Wylensek D."/>
            <person name="Hitch T.C.A."/>
            <person name="Clavel T."/>
        </authorList>
    </citation>
    <scope>NUCLEOTIDE SEQUENCE [LARGE SCALE GENOMIC DNA]</scope>
    <source>
        <strain evidence="6 7">WCA-383-APC-5B</strain>
    </source>
</reference>
<accession>A0A7X2MX32</accession>
<sequence>MQRNRIKASIMVAIMLFSITLSNPIAVRATTKQDYQQKIDSNNSKKEQLEKQKSDISVQKESENKKLSEIKDKLNSKSAELEDSQKMIDGFQTNIDSIQGELNEIEDYITKLNNKITKNEEDIKSKEKEIEEKEKLLGERIRVMYKSSYMDNFIVMMIKSKSLSDLIAKAANFAYFVNNDKKLINEVTSLRKDLVNKREDLNKSKENLHSKKQEVENKKQLLEDTKSKYEAQKSKTQSEYDEVQSLEQQKALLISSLSNKEKELNDKIGDLSSYNDQLQKQMDSIFSSVNTNNNVEKPQSNTPQQPSSSSSGYMRPVSGGYISCPYGTRTHPVTGKKGFHTGVDIAVPQGTPIYASHDGVVGTAQWNSVYGNMVILNYGNGIQALYGHSSRYIVSTGQSVKKGQVIAYVGSTGLSTGPHLHYEIRINGGHVNPSPYM</sequence>
<feature type="region of interest" description="Disordered" evidence="2">
    <location>
        <begin position="290"/>
        <end position="314"/>
    </location>
</feature>
<dbReference type="EMBL" id="VULX01000003">
    <property type="protein sequence ID" value="MSR90683.1"/>
    <property type="molecule type" value="Genomic_DNA"/>
</dbReference>